<dbReference type="InterPro" id="IPR001818">
    <property type="entry name" value="Pept_M10_metallopeptidase"/>
</dbReference>
<evidence type="ECO:0000313" key="7">
    <source>
        <dbReference type="EMBL" id="USW02355.1"/>
    </source>
</evidence>
<keyword evidence="2" id="KW-0479">Metal-binding</keyword>
<evidence type="ECO:0000256" key="2">
    <source>
        <dbReference type="ARBA" id="ARBA00022723"/>
    </source>
</evidence>
<dbReference type="KEGG" id="ppeg:KUA23_06410"/>
<dbReference type="SMART" id="SM00235">
    <property type="entry name" value="ZnMc"/>
    <property type="match status" value="1"/>
</dbReference>
<dbReference type="GO" id="GO:0008237">
    <property type="term" value="F:metallopeptidase activity"/>
    <property type="evidence" value="ECO:0007669"/>
    <property type="project" value="UniProtKB-KW"/>
</dbReference>
<feature type="region of interest" description="Disordered" evidence="5">
    <location>
        <begin position="1"/>
        <end position="36"/>
    </location>
</feature>
<sequence>MIIANSSPFLHSPLPNEEAPGASRSRTRRNVGEPGTYWPQNSTIKIALYGYDMNGPWVQAVKNAANQWLPHINLKFEFVSGEEGDVRISYRPLSQPAGSDLGTNARHTPPGEPTMHLPADPTDPDFEKTVIHEFGHMLGARHAHQHPDSNIPWNVPQTYAYYGRLGMSEESVRSNILPLPRSDAYSLLPYDGDSIMHYHIDPEVTDGSWAQSESYSLSEGDKAWARNAYPRTGQAE</sequence>
<dbReference type="AlphaFoldDB" id="A0ABD7TKZ9"/>
<evidence type="ECO:0000256" key="4">
    <source>
        <dbReference type="ARBA" id="ARBA00022833"/>
    </source>
</evidence>
<dbReference type="GO" id="GO:0046872">
    <property type="term" value="F:metal ion binding"/>
    <property type="evidence" value="ECO:0007669"/>
    <property type="project" value="UniProtKB-KW"/>
</dbReference>
<keyword evidence="4" id="KW-0862">Zinc</keyword>
<keyword evidence="3 7" id="KW-0378">Hydrolase</keyword>
<reference evidence="7" key="2">
    <citation type="submission" date="2024-04" db="EMBL/GenBank/DDBJ databases">
        <authorList>
            <person name="Diaz M."/>
            <person name="Bach T."/>
            <person name="Gonzalez Anta G."/>
            <person name="Agaras B."/>
            <person name="Wibberg D."/>
            <person name="Noguera F."/>
            <person name="Canciani W."/>
            <person name="Ybarra T."/>
            <person name="Nunez M.L."/>
            <person name="Valverde C."/>
        </authorList>
    </citation>
    <scope>NUCLEOTIDE SEQUENCE</scope>
    <source>
        <strain evidence="7">1008</strain>
    </source>
</reference>
<evidence type="ECO:0000256" key="1">
    <source>
        <dbReference type="ARBA" id="ARBA00022670"/>
    </source>
</evidence>
<evidence type="ECO:0000256" key="3">
    <source>
        <dbReference type="ARBA" id="ARBA00022801"/>
    </source>
</evidence>
<evidence type="ECO:0000256" key="5">
    <source>
        <dbReference type="SAM" id="MobiDB-lite"/>
    </source>
</evidence>
<keyword evidence="7" id="KW-0482">Metalloprotease</keyword>
<dbReference type="RefSeq" id="WP_252993600.1">
    <property type="nucleotide sequence ID" value="NZ_CP078013.2"/>
</dbReference>
<dbReference type="GO" id="GO:0006508">
    <property type="term" value="P:proteolysis"/>
    <property type="evidence" value="ECO:0007669"/>
    <property type="project" value="UniProtKB-KW"/>
</dbReference>
<gene>
    <name evidence="7" type="ORF">KUA23_06410</name>
</gene>
<evidence type="ECO:0000313" key="8">
    <source>
        <dbReference type="Proteomes" id="UP001056907"/>
    </source>
</evidence>
<keyword evidence="1" id="KW-0645">Protease</keyword>
<feature type="domain" description="Peptidase metallopeptidase" evidence="6">
    <location>
        <begin position="34"/>
        <end position="178"/>
    </location>
</feature>
<dbReference type="Gene3D" id="3.40.390.10">
    <property type="entry name" value="Collagenase (Catalytic Domain)"/>
    <property type="match status" value="1"/>
</dbReference>
<dbReference type="Pfam" id="PF00413">
    <property type="entry name" value="Peptidase_M10"/>
    <property type="match status" value="1"/>
</dbReference>
<proteinExistence type="predicted"/>
<dbReference type="InterPro" id="IPR024079">
    <property type="entry name" value="MetalloPept_cat_dom_sf"/>
</dbReference>
<evidence type="ECO:0000259" key="6">
    <source>
        <dbReference type="SMART" id="SM00235"/>
    </source>
</evidence>
<feature type="region of interest" description="Disordered" evidence="5">
    <location>
        <begin position="93"/>
        <end position="117"/>
    </location>
</feature>
<dbReference type="Proteomes" id="UP001056907">
    <property type="component" value="Chromosome"/>
</dbReference>
<dbReference type="SUPFAM" id="SSF55486">
    <property type="entry name" value="Metalloproteases ('zincins'), catalytic domain"/>
    <property type="match status" value="1"/>
</dbReference>
<name>A0ABD7TKZ9_9PSED</name>
<protein>
    <submittedName>
        <fullName evidence="7">Matrixin family metalloprotease</fullName>
        <ecNumber evidence="7">3.4.24.-</ecNumber>
    </submittedName>
</protein>
<accession>A0ABD7TKZ9</accession>
<reference evidence="7" key="1">
    <citation type="journal article" date="2022" name="Front. Plant Sci.">
        <title>Agronomic efficiency and genome mining analysis of the wheat-biostimulant rhizospheric bacterium Pseudomonas pergaminensis sp. nov. strain 1008T.</title>
        <authorList>
            <person name="Diaz M."/>
            <person name="Bach T."/>
            <person name="Gonzalez Anta G."/>
            <person name="Agaras B."/>
            <person name="Wibberg D."/>
            <person name="Noguera F."/>
            <person name="Canciani W."/>
            <person name="Valverde C."/>
        </authorList>
    </citation>
    <scope>NUCLEOTIDE SEQUENCE</scope>
    <source>
        <strain evidence="7">1008</strain>
    </source>
</reference>
<dbReference type="EMBL" id="CP078013">
    <property type="protein sequence ID" value="USW02355.1"/>
    <property type="molecule type" value="Genomic_DNA"/>
</dbReference>
<dbReference type="EC" id="3.4.24.-" evidence="7"/>
<dbReference type="InterPro" id="IPR006026">
    <property type="entry name" value="Peptidase_Metallo"/>
</dbReference>
<organism evidence="7 8">
    <name type="scientific">Pseudomonas pergaminensis</name>
    <dbReference type="NCBI Taxonomy" id="2853159"/>
    <lineage>
        <taxon>Bacteria</taxon>
        <taxon>Pseudomonadati</taxon>
        <taxon>Pseudomonadota</taxon>
        <taxon>Gammaproteobacteria</taxon>
        <taxon>Pseudomonadales</taxon>
        <taxon>Pseudomonadaceae</taxon>
        <taxon>Pseudomonas</taxon>
    </lineage>
</organism>